<dbReference type="InterPro" id="IPR001041">
    <property type="entry name" value="2Fe-2S_ferredoxin-type"/>
</dbReference>
<keyword evidence="5" id="KW-0411">Iron-sulfur</keyword>
<evidence type="ECO:0000256" key="1">
    <source>
        <dbReference type="ARBA" id="ARBA00010914"/>
    </source>
</evidence>
<accession>A0A3B0SG90</accession>
<dbReference type="InterPro" id="IPR012675">
    <property type="entry name" value="Beta-grasp_dom_sf"/>
</dbReference>
<dbReference type="GO" id="GO:0046872">
    <property type="term" value="F:metal ion binding"/>
    <property type="evidence" value="ECO:0007669"/>
    <property type="project" value="UniProtKB-KW"/>
</dbReference>
<evidence type="ECO:0000256" key="2">
    <source>
        <dbReference type="ARBA" id="ARBA00022714"/>
    </source>
</evidence>
<name>A0A3B0SG90_9ZZZZ</name>
<protein>
    <submittedName>
        <fullName evidence="8">Ferredoxin, 2Fe-2S</fullName>
    </submittedName>
</protein>
<dbReference type="InterPro" id="IPR036010">
    <property type="entry name" value="2Fe-2S_ferredoxin-like_sf"/>
</dbReference>
<dbReference type="PROSITE" id="PS51085">
    <property type="entry name" value="2FE2S_FER_2"/>
    <property type="match status" value="1"/>
</dbReference>
<dbReference type="EMBL" id="UOEF01000364">
    <property type="protein sequence ID" value="VAW03143.1"/>
    <property type="molecule type" value="Genomic_DNA"/>
</dbReference>
<dbReference type="PANTHER" id="PTHR23426:SF65">
    <property type="entry name" value="FERREDOXIN-2, MITOCHONDRIAL"/>
    <property type="match status" value="1"/>
</dbReference>
<evidence type="ECO:0000256" key="5">
    <source>
        <dbReference type="ARBA" id="ARBA00023014"/>
    </source>
</evidence>
<dbReference type="Pfam" id="PF00111">
    <property type="entry name" value="Fer2"/>
    <property type="match status" value="1"/>
</dbReference>
<dbReference type="PANTHER" id="PTHR23426">
    <property type="entry name" value="FERREDOXIN/ADRENODOXIN"/>
    <property type="match status" value="1"/>
</dbReference>
<dbReference type="Gene3D" id="3.10.20.30">
    <property type="match status" value="1"/>
</dbReference>
<dbReference type="SUPFAM" id="SSF54292">
    <property type="entry name" value="2Fe-2S ferredoxin-like"/>
    <property type="match status" value="1"/>
</dbReference>
<dbReference type="CDD" id="cd00207">
    <property type="entry name" value="fer2"/>
    <property type="match status" value="1"/>
</dbReference>
<feature type="domain" description="2Fe-2S ferredoxin-type" evidence="7">
    <location>
        <begin position="2"/>
        <end position="105"/>
    </location>
</feature>
<dbReference type="AlphaFoldDB" id="A0A3B0SG90"/>
<evidence type="ECO:0000256" key="4">
    <source>
        <dbReference type="ARBA" id="ARBA00023004"/>
    </source>
</evidence>
<keyword evidence="2" id="KW-0001">2Fe-2S</keyword>
<evidence type="ECO:0000259" key="7">
    <source>
        <dbReference type="PROSITE" id="PS51085"/>
    </source>
</evidence>
<dbReference type="GO" id="GO:0140647">
    <property type="term" value="P:P450-containing electron transport chain"/>
    <property type="evidence" value="ECO:0007669"/>
    <property type="project" value="InterPro"/>
</dbReference>
<gene>
    <name evidence="8" type="ORF">MNBD_ALPHA04-548</name>
</gene>
<dbReference type="GO" id="GO:0051537">
    <property type="term" value="F:2 iron, 2 sulfur cluster binding"/>
    <property type="evidence" value="ECO:0007669"/>
    <property type="project" value="UniProtKB-KW"/>
</dbReference>
<dbReference type="GO" id="GO:0009055">
    <property type="term" value="F:electron transfer activity"/>
    <property type="evidence" value="ECO:0007669"/>
    <property type="project" value="TreeGrafter"/>
</dbReference>
<dbReference type="InterPro" id="IPR001055">
    <property type="entry name" value="Adrenodoxin-like"/>
</dbReference>
<evidence type="ECO:0000256" key="3">
    <source>
        <dbReference type="ARBA" id="ARBA00022723"/>
    </source>
</evidence>
<keyword evidence="4" id="KW-0408">Iron</keyword>
<proteinExistence type="inferred from homology"/>
<evidence type="ECO:0000256" key="6">
    <source>
        <dbReference type="ARBA" id="ARBA00034078"/>
    </source>
</evidence>
<evidence type="ECO:0000313" key="8">
    <source>
        <dbReference type="EMBL" id="VAW03143.1"/>
    </source>
</evidence>
<keyword evidence="3" id="KW-0479">Metal-binding</keyword>
<dbReference type="PRINTS" id="PR00355">
    <property type="entry name" value="ADRENODOXIN"/>
</dbReference>
<comment type="similarity">
    <text evidence="1">Belongs to the adrenodoxin/putidaredoxin family.</text>
</comment>
<dbReference type="InterPro" id="IPR018298">
    <property type="entry name" value="Adrenodoxin_Fe-S_BS"/>
</dbReference>
<reference evidence="8" key="1">
    <citation type="submission" date="2018-06" db="EMBL/GenBank/DDBJ databases">
        <authorList>
            <person name="Zhirakovskaya E."/>
        </authorList>
    </citation>
    <scope>NUCLEOTIDE SEQUENCE</scope>
</reference>
<organism evidence="8">
    <name type="scientific">hydrothermal vent metagenome</name>
    <dbReference type="NCBI Taxonomy" id="652676"/>
    <lineage>
        <taxon>unclassified sequences</taxon>
        <taxon>metagenomes</taxon>
        <taxon>ecological metagenomes</taxon>
    </lineage>
</organism>
<sequence length="106" mass="11294">MPTIIFIENDETVHEVTADSGATVMEVAVDNNVPGIDADCGGQCACATCHVYIGGDWAAKIPAQEEMEETMLELAEGVTEFSRLACQISISEALDGLKVQLPKAQH</sequence>
<dbReference type="PROSITE" id="PS00814">
    <property type="entry name" value="ADX"/>
    <property type="match status" value="1"/>
</dbReference>
<comment type="cofactor">
    <cofactor evidence="6">
        <name>[2Fe-2S] cluster</name>
        <dbReference type="ChEBI" id="CHEBI:190135"/>
    </cofactor>
</comment>